<protein>
    <submittedName>
        <fullName evidence="1">Uncharacterized protein</fullName>
    </submittedName>
</protein>
<dbReference type="EMBL" id="LJHD01000225">
    <property type="protein sequence ID" value="ONI41105.1"/>
    <property type="molecule type" value="Genomic_DNA"/>
</dbReference>
<name>A0ACC8XE94_9FIRM</name>
<gene>
    <name evidence="1" type="ORF">AN640_08210</name>
</gene>
<organism evidence="1 2">
    <name type="scientific">Candidatus Epulonipiscium fishelsonii</name>
    <dbReference type="NCBI Taxonomy" id="77094"/>
    <lineage>
        <taxon>Bacteria</taxon>
        <taxon>Bacillati</taxon>
        <taxon>Bacillota</taxon>
        <taxon>Clostridia</taxon>
        <taxon>Lachnospirales</taxon>
        <taxon>Lachnospiraceae</taxon>
        <taxon>Candidatus Epulonipiscium</taxon>
    </lineage>
</organism>
<sequence>MISIIPSPWVRIGSYVTALVECSYKTDKGDYIVRSGYHLLSPFDTKENLCLKIYVTRTNFDKSIVELFRRDN</sequence>
<dbReference type="Proteomes" id="UP000188637">
    <property type="component" value="Unassembled WGS sequence"/>
</dbReference>
<proteinExistence type="predicted"/>
<accession>A0ACC8XE94</accession>
<comment type="caution">
    <text evidence="1">The sequence shown here is derived from an EMBL/GenBank/DDBJ whole genome shotgun (WGS) entry which is preliminary data.</text>
</comment>
<reference evidence="1" key="1">
    <citation type="submission" date="2016-08" db="EMBL/GenBank/DDBJ databases">
        <authorList>
            <person name="Ngugi D.K."/>
            <person name="Miyake S."/>
            <person name="Stingl U."/>
        </authorList>
    </citation>
    <scope>NUCLEOTIDE SEQUENCE</scope>
    <source>
        <strain evidence="1">SCG-D08WGA-EpuloA1</strain>
    </source>
</reference>
<evidence type="ECO:0000313" key="1">
    <source>
        <dbReference type="EMBL" id="ONI41105.1"/>
    </source>
</evidence>
<evidence type="ECO:0000313" key="2">
    <source>
        <dbReference type="Proteomes" id="UP000188637"/>
    </source>
</evidence>
<keyword evidence="2" id="KW-1185">Reference proteome</keyword>